<protein>
    <recommendedName>
        <fullName evidence="1">F-box domain-containing protein</fullName>
    </recommendedName>
</protein>
<evidence type="ECO:0000313" key="2">
    <source>
        <dbReference type="EMBL" id="CAL8141825.1"/>
    </source>
</evidence>
<dbReference type="SUPFAM" id="SSF52047">
    <property type="entry name" value="RNI-like"/>
    <property type="match status" value="1"/>
</dbReference>
<proteinExistence type="predicted"/>
<evidence type="ECO:0000313" key="3">
    <source>
        <dbReference type="Proteomes" id="UP001642540"/>
    </source>
</evidence>
<name>A0ABP1S2L7_9HEXA</name>
<dbReference type="Proteomes" id="UP001642540">
    <property type="component" value="Unassembled WGS sequence"/>
</dbReference>
<accession>A0ABP1S2L7</accession>
<sequence>MAEILPTNSPLFNHLVLEKVLNYLEFSDLKTFRLVCIFWHQVSSPYFVSQAKIYLEGTSLEQLVSNESSSANSLRLIPFEYYTIKINSLLSTNDGVKILWSTIHNNIKYLTLHVTTVYAKKELKWLLLYNLPLLKKVKIFVMKYWGTLEENLDNSAILQEPGEDVQTNSSLQSFQLSYLGSMSWYGYEEGGNEFSFPIPWIRFFRRFSSLSHLALIGVAAQDVAEMIESFGEVAAGSNTPLKNLEILDENSFPEIPNDEHLGSLANLSQHNHFESLHLEISPLTTITILSNLLENNADTLKTLRLRRYPHPYLAMMPITLAIELQHVAFLEISDSLTPSLSFLPHMPALKTLHIILRDYRNLPACEIIHNTPNPQRVSHGGVTNLYIEPPLISRSCIEKLAICFPALETLQIRLSNEMMHELCTQAVTWKKLNSLHITSWDGLTDEGITGISCEILKFWGGYSSFEARKHRKNPSIGNIKSLTSLTIEMWADYENHISDWSVYYGILDLTNLQHVTLIRTEISNTAFKAIPVKKKVLVD</sequence>
<gene>
    <name evidence="2" type="ORF">ODALV1_LOCUS28868</name>
</gene>
<reference evidence="2 3" key="1">
    <citation type="submission" date="2024-08" db="EMBL/GenBank/DDBJ databases">
        <authorList>
            <person name="Cucini C."/>
            <person name="Frati F."/>
        </authorList>
    </citation>
    <scope>NUCLEOTIDE SEQUENCE [LARGE SCALE GENOMIC DNA]</scope>
</reference>
<dbReference type="InterPro" id="IPR001810">
    <property type="entry name" value="F-box_dom"/>
</dbReference>
<evidence type="ECO:0000259" key="1">
    <source>
        <dbReference type="Pfam" id="PF00646"/>
    </source>
</evidence>
<feature type="domain" description="F-box" evidence="1">
    <location>
        <begin position="16"/>
        <end position="43"/>
    </location>
</feature>
<comment type="caution">
    <text evidence="2">The sequence shown here is derived from an EMBL/GenBank/DDBJ whole genome shotgun (WGS) entry which is preliminary data.</text>
</comment>
<dbReference type="Pfam" id="PF00646">
    <property type="entry name" value="F-box"/>
    <property type="match status" value="1"/>
</dbReference>
<dbReference type="InterPro" id="IPR032675">
    <property type="entry name" value="LRR_dom_sf"/>
</dbReference>
<keyword evidence="3" id="KW-1185">Reference proteome</keyword>
<organism evidence="2 3">
    <name type="scientific">Orchesella dallaii</name>
    <dbReference type="NCBI Taxonomy" id="48710"/>
    <lineage>
        <taxon>Eukaryota</taxon>
        <taxon>Metazoa</taxon>
        <taxon>Ecdysozoa</taxon>
        <taxon>Arthropoda</taxon>
        <taxon>Hexapoda</taxon>
        <taxon>Collembola</taxon>
        <taxon>Entomobryomorpha</taxon>
        <taxon>Entomobryoidea</taxon>
        <taxon>Orchesellidae</taxon>
        <taxon>Orchesellinae</taxon>
        <taxon>Orchesella</taxon>
    </lineage>
</organism>
<dbReference type="Gene3D" id="3.80.10.10">
    <property type="entry name" value="Ribonuclease Inhibitor"/>
    <property type="match status" value="1"/>
</dbReference>
<dbReference type="EMBL" id="CAXLJM020000148">
    <property type="protein sequence ID" value="CAL8141825.1"/>
    <property type="molecule type" value="Genomic_DNA"/>
</dbReference>